<evidence type="ECO:0000256" key="3">
    <source>
        <dbReference type="ARBA" id="ARBA00011557"/>
    </source>
</evidence>
<dbReference type="RefSeq" id="WP_246158422.1">
    <property type="nucleotide sequence ID" value="NZ_BKAJ01000047.1"/>
</dbReference>
<evidence type="ECO:0000256" key="4">
    <source>
        <dbReference type="ARBA" id="ARBA00017470"/>
    </source>
</evidence>
<dbReference type="Proteomes" id="UP000321058">
    <property type="component" value="Unassembled WGS sequence"/>
</dbReference>
<evidence type="ECO:0000256" key="9">
    <source>
        <dbReference type="SAM" id="SignalP"/>
    </source>
</evidence>
<evidence type="ECO:0000256" key="2">
    <source>
        <dbReference type="ARBA" id="ARBA00008520"/>
    </source>
</evidence>
<organism evidence="10 11">
    <name type="scientific">Reyranella soli</name>
    <dbReference type="NCBI Taxonomy" id="1230389"/>
    <lineage>
        <taxon>Bacteria</taxon>
        <taxon>Pseudomonadati</taxon>
        <taxon>Pseudomonadota</taxon>
        <taxon>Alphaproteobacteria</taxon>
        <taxon>Hyphomicrobiales</taxon>
        <taxon>Reyranellaceae</taxon>
        <taxon>Reyranella</taxon>
    </lineage>
</organism>
<feature type="signal peptide" evidence="9">
    <location>
        <begin position="1"/>
        <end position="22"/>
    </location>
</feature>
<dbReference type="AlphaFoldDB" id="A0A512NA60"/>
<gene>
    <name evidence="10" type="primary">ugpB</name>
    <name evidence="10" type="ORF">RSO01_29990</name>
</gene>
<comment type="subcellular location">
    <subcellularLocation>
        <location evidence="1">Periplasm</location>
    </subcellularLocation>
</comment>
<dbReference type="CDD" id="cd14748">
    <property type="entry name" value="PBP2_UgpB"/>
    <property type="match status" value="1"/>
</dbReference>
<proteinExistence type="inferred from homology"/>
<keyword evidence="11" id="KW-1185">Reference proteome</keyword>
<evidence type="ECO:0000313" key="11">
    <source>
        <dbReference type="Proteomes" id="UP000321058"/>
    </source>
</evidence>
<evidence type="ECO:0000256" key="7">
    <source>
        <dbReference type="ARBA" id="ARBA00022764"/>
    </source>
</evidence>
<dbReference type="PANTHER" id="PTHR43649">
    <property type="entry name" value="ARABINOSE-BINDING PROTEIN-RELATED"/>
    <property type="match status" value="1"/>
</dbReference>
<keyword evidence="7" id="KW-0574">Periplasm</keyword>
<comment type="subunit">
    <text evidence="3">The complex is composed of two ATP-binding proteins (UgpC), two transmembrane proteins (UgpA and UgpE) and a solute-binding protein (UgpB).</text>
</comment>
<dbReference type="SUPFAM" id="SSF53850">
    <property type="entry name" value="Periplasmic binding protein-like II"/>
    <property type="match status" value="1"/>
</dbReference>
<protein>
    <recommendedName>
        <fullName evidence="4">sn-glycerol-3-phosphate-binding periplasmic protein UgpB</fullName>
    </recommendedName>
</protein>
<comment type="function">
    <text evidence="8">Part of the ABC transporter complex UgpBAEC involved in sn-glycerol-3-phosphate (G3P) import. Binds G3P.</text>
</comment>
<dbReference type="EMBL" id="BKAJ01000047">
    <property type="protein sequence ID" value="GEP55833.1"/>
    <property type="molecule type" value="Genomic_DNA"/>
</dbReference>
<evidence type="ECO:0000256" key="8">
    <source>
        <dbReference type="ARBA" id="ARBA00034473"/>
    </source>
</evidence>
<name>A0A512NA60_9HYPH</name>
<dbReference type="InterPro" id="IPR006059">
    <property type="entry name" value="SBP"/>
</dbReference>
<accession>A0A512NA60</accession>
<dbReference type="Pfam" id="PF13416">
    <property type="entry name" value="SBP_bac_8"/>
    <property type="match status" value="1"/>
</dbReference>
<feature type="chain" id="PRO_5022234076" description="sn-glycerol-3-phosphate-binding periplasmic protein UgpB" evidence="9">
    <location>
        <begin position="23"/>
        <end position="442"/>
    </location>
</feature>
<keyword evidence="5" id="KW-0813">Transport</keyword>
<evidence type="ECO:0000313" key="10">
    <source>
        <dbReference type="EMBL" id="GEP55833.1"/>
    </source>
</evidence>
<dbReference type="GO" id="GO:0042597">
    <property type="term" value="C:periplasmic space"/>
    <property type="evidence" value="ECO:0007669"/>
    <property type="project" value="UniProtKB-SubCell"/>
</dbReference>
<dbReference type="Gene3D" id="3.40.190.10">
    <property type="entry name" value="Periplasmic binding protein-like II"/>
    <property type="match status" value="2"/>
</dbReference>
<dbReference type="InterPro" id="IPR050490">
    <property type="entry name" value="Bact_solute-bd_prot1"/>
</dbReference>
<keyword evidence="6 9" id="KW-0732">Signal</keyword>
<dbReference type="PANTHER" id="PTHR43649:SF31">
    <property type="entry name" value="SN-GLYCEROL-3-PHOSPHATE-BINDING PERIPLASMIC PROTEIN UGPB"/>
    <property type="match status" value="1"/>
</dbReference>
<evidence type="ECO:0000256" key="1">
    <source>
        <dbReference type="ARBA" id="ARBA00004418"/>
    </source>
</evidence>
<comment type="similarity">
    <text evidence="2">Belongs to the bacterial solute-binding protein 1 family.</text>
</comment>
<reference evidence="10 11" key="1">
    <citation type="submission" date="2019-07" db="EMBL/GenBank/DDBJ databases">
        <title>Whole genome shotgun sequence of Reyranella soli NBRC 108950.</title>
        <authorList>
            <person name="Hosoyama A."/>
            <person name="Uohara A."/>
            <person name="Ohji S."/>
            <person name="Ichikawa N."/>
        </authorList>
    </citation>
    <scope>NUCLEOTIDE SEQUENCE [LARGE SCALE GENOMIC DNA]</scope>
    <source>
        <strain evidence="10 11">NBRC 108950</strain>
    </source>
</reference>
<comment type="caution">
    <text evidence="10">The sequence shown here is derived from an EMBL/GenBank/DDBJ whole genome shotgun (WGS) entry which is preliminary data.</text>
</comment>
<sequence>MDKTKRAFVGGLLAAAMTAGIAAPSIAQQRIEIQFWHAMSGVLGERVDEIVKRYNDSQTKFTVVATNKGNYDEVINGTIAAYRAKKAPHITQIYERGFMTMLLSDAIVPVQDLLTEKKKPIDWGDFIKPVASYYQYKGKLMSMPFNSSAPILWYNKEHFEKAGFKEPGPTWQELDKQLYAIKSKGISECGSSLAGDFFWSLIENYSTVNDQPFGTKANGYVGLDTVFVYNKTKVVEQTKRLKKWIDDGIMQIAGQGLSPEQLYTSGKCSTFFASTAAHGSVERNANIKWSATYLPWEEGTQPRNSSIGGATLWVMKGHKAEEYDGVADFLAFVASPDLQVWWSKVTGYVPITNKAYEAAKKEGYYTANPTREIAILQLNRGTPTANSQGFHFGNYTQSTFALRQELESVWANKKSPQEALDDAVRRGNEILRQFEKLHAGKY</sequence>
<evidence type="ECO:0000256" key="5">
    <source>
        <dbReference type="ARBA" id="ARBA00022448"/>
    </source>
</evidence>
<evidence type="ECO:0000256" key="6">
    <source>
        <dbReference type="ARBA" id="ARBA00022729"/>
    </source>
</evidence>